<feature type="transmembrane region" description="Helical" evidence="6">
    <location>
        <begin position="328"/>
        <end position="351"/>
    </location>
</feature>
<keyword evidence="2 6" id="KW-0812">Transmembrane</keyword>
<evidence type="ECO:0000256" key="4">
    <source>
        <dbReference type="ARBA" id="ARBA00023136"/>
    </source>
</evidence>
<feature type="region of interest" description="Disordered" evidence="5">
    <location>
        <begin position="179"/>
        <end position="239"/>
    </location>
</feature>
<proteinExistence type="predicted"/>
<dbReference type="Pfam" id="PF02535">
    <property type="entry name" value="Zip"/>
    <property type="match status" value="1"/>
</dbReference>
<dbReference type="InterPro" id="IPR003689">
    <property type="entry name" value="ZIP"/>
</dbReference>
<evidence type="ECO:0000256" key="6">
    <source>
        <dbReference type="SAM" id="Phobius"/>
    </source>
</evidence>
<gene>
    <name evidence="7" type="ORF">Vafri_14009</name>
</gene>
<comment type="subcellular location">
    <subcellularLocation>
        <location evidence="1">Membrane</location>
        <topology evidence="1">Multi-pass membrane protein</topology>
    </subcellularLocation>
</comment>
<evidence type="ECO:0000256" key="2">
    <source>
        <dbReference type="ARBA" id="ARBA00022692"/>
    </source>
</evidence>
<evidence type="ECO:0000313" key="8">
    <source>
        <dbReference type="Proteomes" id="UP000747399"/>
    </source>
</evidence>
<feature type="transmembrane region" description="Helical" evidence="6">
    <location>
        <begin position="389"/>
        <end position="409"/>
    </location>
</feature>
<sequence length="440" mass="44382">MLKLSDAWWPLALATMAGLSTSLGAIIAVVRKPSASSMAALLGVALGVMATVSCVELVARNAMSGEGDPFLILAATISGALTYYVLEPMFPKMDDQYDHLKKQDDLDHDHEALLQLLVQQQQVQQYSNCDTERPGHGVSQRKVVTSSAGSYGAATITTGGGIGGASAAAAAGDCNLTRKGSSSNEAHLSGTGPATAVGRGGGGGGGGGDAGRENSSLIGPGQLASGGGSGGNSTTELPGEGLVSFGSGVMLPGGGGGGGSGAMCDGGFRSPAGSVGSAGGLAATLGRRDPRAGRMLRLGVLMAITMTLHNLPEGFAVAFSAFTEFGPIMALAIAVHNIPEGVIVAAPIFAATGSRWRAIGIATASGLSEPFGALLALLLLQPFFTQERLHYLLAFVGGIMLAVCGIELWPEGRNCRHDRHFVGGIVAGSAVMGWTLYVEG</sequence>
<dbReference type="AlphaFoldDB" id="A0A8J4BD64"/>
<name>A0A8J4BD64_9CHLO</name>
<keyword evidence="3 6" id="KW-1133">Transmembrane helix</keyword>
<feature type="transmembrane region" description="Helical" evidence="6">
    <location>
        <begin position="298"/>
        <end position="322"/>
    </location>
</feature>
<feature type="transmembrane region" description="Helical" evidence="6">
    <location>
        <begin position="37"/>
        <end position="58"/>
    </location>
</feature>
<feature type="transmembrane region" description="Helical" evidence="6">
    <location>
        <begin position="7"/>
        <end position="30"/>
    </location>
</feature>
<feature type="transmembrane region" description="Helical" evidence="6">
    <location>
        <begin position="421"/>
        <end position="438"/>
    </location>
</feature>
<evidence type="ECO:0000313" key="7">
    <source>
        <dbReference type="EMBL" id="GIL59040.1"/>
    </source>
</evidence>
<keyword evidence="8" id="KW-1185">Reference proteome</keyword>
<organism evidence="7 8">
    <name type="scientific">Volvox africanus</name>
    <dbReference type="NCBI Taxonomy" id="51714"/>
    <lineage>
        <taxon>Eukaryota</taxon>
        <taxon>Viridiplantae</taxon>
        <taxon>Chlorophyta</taxon>
        <taxon>core chlorophytes</taxon>
        <taxon>Chlorophyceae</taxon>
        <taxon>CS clade</taxon>
        <taxon>Chlamydomonadales</taxon>
        <taxon>Volvocaceae</taxon>
        <taxon>Volvox</taxon>
    </lineage>
</organism>
<dbReference type="EMBL" id="BNCO01000033">
    <property type="protein sequence ID" value="GIL59040.1"/>
    <property type="molecule type" value="Genomic_DNA"/>
</dbReference>
<protein>
    <submittedName>
        <fullName evidence="7">Uncharacterized protein</fullName>
    </submittedName>
</protein>
<feature type="transmembrane region" description="Helical" evidence="6">
    <location>
        <begin position="70"/>
        <end position="86"/>
    </location>
</feature>
<reference evidence="7" key="1">
    <citation type="journal article" date="2021" name="Proc. Natl. Acad. Sci. U.S.A.">
        <title>Three genomes in the algal genus Volvox reveal the fate of a haploid sex-determining region after a transition to homothallism.</title>
        <authorList>
            <person name="Yamamoto K."/>
            <person name="Hamaji T."/>
            <person name="Kawai-Toyooka H."/>
            <person name="Matsuzaki R."/>
            <person name="Takahashi F."/>
            <person name="Nishimura Y."/>
            <person name="Kawachi M."/>
            <person name="Noguchi H."/>
            <person name="Minakuchi Y."/>
            <person name="Umen J.G."/>
            <person name="Toyoda A."/>
            <person name="Nozaki H."/>
        </authorList>
    </citation>
    <scope>NUCLEOTIDE SEQUENCE</scope>
    <source>
        <strain evidence="7">NIES-3780</strain>
    </source>
</reference>
<keyword evidence="4 6" id="KW-0472">Membrane</keyword>
<dbReference type="PANTHER" id="PTHR11040">
    <property type="entry name" value="ZINC/IRON TRANSPORTER"/>
    <property type="match status" value="1"/>
</dbReference>
<evidence type="ECO:0000256" key="1">
    <source>
        <dbReference type="ARBA" id="ARBA00004141"/>
    </source>
</evidence>
<dbReference type="Proteomes" id="UP000747399">
    <property type="component" value="Unassembled WGS sequence"/>
</dbReference>
<dbReference type="PANTHER" id="PTHR11040:SF205">
    <property type="entry name" value="ZINC TRANSPORTER ZUPT"/>
    <property type="match status" value="1"/>
</dbReference>
<evidence type="ECO:0000256" key="5">
    <source>
        <dbReference type="SAM" id="MobiDB-lite"/>
    </source>
</evidence>
<feature type="transmembrane region" description="Helical" evidence="6">
    <location>
        <begin position="358"/>
        <end position="383"/>
    </location>
</feature>
<dbReference type="GO" id="GO:0005385">
    <property type="term" value="F:zinc ion transmembrane transporter activity"/>
    <property type="evidence" value="ECO:0007669"/>
    <property type="project" value="TreeGrafter"/>
</dbReference>
<feature type="compositionally biased region" description="Gly residues" evidence="5">
    <location>
        <begin position="198"/>
        <end position="209"/>
    </location>
</feature>
<evidence type="ECO:0000256" key="3">
    <source>
        <dbReference type="ARBA" id="ARBA00022989"/>
    </source>
</evidence>
<accession>A0A8J4BD64</accession>
<dbReference type="GO" id="GO:0016020">
    <property type="term" value="C:membrane"/>
    <property type="evidence" value="ECO:0007669"/>
    <property type="project" value="UniProtKB-SubCell"/>
</dbReference>
<comment type="caution">
    <text evidence="7">The sequence shown here is derived from an EMBL/GenBank/DDBJ whole genome shotgun (WGS) entry which is preliminary data.</text>
</comment>